<dbReference type="PROSITE" id="PS50936">
    <property type="entry name" value="ENGC_GTPASE"/>
    <property type="match status" value="1"/>
</dbReference>
<dbReference type="Gene3D" id="1.10.40.50">
    <property type="entry name" value="Probable gtpase engc, domain 3"/>
    <property type="match status" value="1"/>
</dbReference>
<dbReference type="PANTHER" id="PTHR32120:SF11">
    <property type="entry name" value="SMALL RIBOSOMAL SUBUNIT BIOGENESIS GTPASE RSGA 1, MITOCHONDRIAL-RELATED"/>
    <property type="match status" value="1"/>
</dbReference>
<name>A0A3A1YBY1_9GAMM</name>
<dbReference type="RefSeq" id="WP_119524671.1">
    <property type="nucleotide sequence ID" value="NZ_NRHC01000026.1"/>
</dbReference>
<evidence type="ECO:0000313" key="8">
    <source>
        <dbReference type="Proteomes" id="UP000265691"/>
    </source>
</evidence>
<dbReference type="GO" id="GO:0046872">
    <property type="term" value="F:metal ion binding"/>
    <property type="evidence" value="ECO:0007669"/>
    <property type="project" value="UniProtKB-KW"/>
</dbReference>
<feature type="binding site" evidence="4">
    <location>
        <position position="309"/>
    </location>
    <ligand>
        <name>Zn(2+)</name>
        <dbReference type="ChEBI" id="CHEBI:29105"/>
    </ligand>
</feature>
<dbReference type="Pfam" id="PF03193">
    <property type="entry name" value="RsgA_GTPase"/>
    <property type="match status" value="1"/>
</dbReference>
<feature type="binding site" evidence="4">
    <location>
        <begin position="227"/>
        <end position="235"/>
    </location>
    <ligand>
        <name>GTP</name>
        <dbReference type="ChEBI" id="CHEBI:37565"/>
    </ligand>
</feature>
<feature type="binding site" evidence="4">
    <location>
        <position position="314"/>
    </location>
    <ligand>
        <name>Zn(2+)</name>
        <dbReference type="ChEBI" id="CHEBI:29105"/>
    </ligand>
</feature>
<dbReference type="SUPFAM" id="SSF52540">
    <property type="entry name" value="P-loop containing nucleoside triphosphate hydrolases"/>
    <property type="match status" value="1"/>
</dbReference>
<dbReference type="CDD" id="cd01854">
    <property type="entry name" value="YjeQ_EngC"/>
    <property type="match status" value="1"/>
</dbReference>
<keyword evidence="4" id="KW-0690">Ribosome biogenesis</keyword>
<evidence type="ECO:0000256" key="4">
    <source>
        <dbReference type="HAMAP-Rule" id="MF_01820"/>
    </source>
</evidence>
<comment type="caution">
    <text evidence="7">The sequence shown here is derived from an EMBL/GenBank/DDBJ whole genome shotgun (WGS) entry which is preliminary data.</text>
</comment>
<dbReference type="EMBL" id="NRHC01000026">
    <property type="protein sequence ID" value="RIY33724.1"/>
    <property type="molecule type" value="Genomic_DNA"/>
</dbReference>
<keyword evidence="4" id="KW-0378">Hydrolase</keyword>
<keyword evidence="4" id="KW-0694">RNA-binding</keyword>
<dbReference type="InterPro" id="IPR004881">
    <property type="entry name" value="Ribosome_biogen_GTPase_RsgA"/>
</dbReference>
<dbReference type="PROSITE" id="PS51721">
    <property type="entry name" value="G_CP"/>
    <property type="match status" value="1"/>
</dbReference>
<keyword evidence="8" id="KW-1185">Reference proteome</keyword>
<dbReference type="OrthoDB" id="9809485at2"/>
<dbReference type="Gene3D" id="3.40.50.300">
    <property type="entry name" value="P-loop containing nucleotide triphosphate hydrolases"/>
    <property type="match status" value="1"/>
</dbReference>
<dbReference type="Gene3D" id="2.40.50.140">
    <property type="entry name" value="Nucleic acid-binding proteins"/>
    <property type="match status" value="1"/>
</dbReference>
<reference evidence="7 8" key="1">
    <citation type="submission" date="2017-08" db="EMBL/GenBank/DDBJ databases">
        <title>Reclassification of Bisgaard taxon 37 and 44.</title>
        <authorList>
            <person name="Christensen H."/>
        </authorList>
    </citation>
    <scope>NUCLEOTIDE SEQUENCE [LARGE SCALE GENOMIC DNA]</scope>
    <source>
        <strain evidence="7 8">B96_3</strain>
    </source>
</reference>
<dbReference type="InterPro" id="IPR012340">
    <property type="entry name" value="NA-bd_OB-fold"/>
</dbReference>
<dbReference type="GO" id="GO:0005737">
    <property type="term" value="C:cytoplasm"/>
    <property type="evidence" value="ECO:0007669"/>
    <property type="project" value="UniProtKB-SubCell"/>
</dbReference>
<organism evidence="7 8">
    <name type="scientific">Psittacicella hinzii</name>
    <dbReference type="NCBI Taxonomy" id="2028575"/>
    <lineage>
        <taxon>Bacteria</taxon>
        <taxon>Pseudomonadati</taxon>
        <taxon>Pseudomonadota</taxon>
        <taxon>Gammaproteobacteria</taxon>
        <taxon>Pasteurellales</taxon>
        <taxon>Psittacicellaceae</taxon>
        <taxon>Psittacicella</taxon>
    </lineage>
</organism>
<dbReference type="InterPro" id="IPR030378">
    <property type="entry name" value="G_CP_dom"/>
</dbReference>
<evidence type="ECO:0000259" key="6">
    <source>
        <dbReference type="PROSITE" id="PS51721"/>
    </source>
</evidence>
<sequence length="351" mass="40761">MSHQKKRHLSLKQQQNINKHRQKLIARRSNQRLSDMKHLEEELLSQQGDQLETYKGIVISRYGKSADVMLLDEGKFTQEHKRCFMKASLDDLVVGDYVYFHDINDEQSFIVEKEDRSNLITRYYFNKARNIVANVSTMIITSSINPTLNTEIIDRYLIVAENNGVRPLILINKVDLLETEEDKQIVEDIIQYYNNLGYKTLAVSVKDKLNIDLIREQLDRGLHILVGQTGVGKSSLINAIFNQELMTVGEINYDTKLGKHTTTTSRLFKLNDYSALIDSPGIREFSLDNYNETQLLRGYKELHDSEYTCRFSDCNHNNNLGCGIIKLKEDNKISEFRYQNLRNLLQQLKES</sequence>
<dbReference type="PANTHER" id="PTHR32120">
    <property type="entry name" value="SMALL RIBOSOMAL SUBUNIT BIOGENESIS GTPASE RSGA"/>
    <property type="match status" value="1"/>
</dbReference>
<feature type="domain" description="CP-type G" evidence="6">
    <location>
        <begin position="125"/>
        <end position="285"/>
    </location>
</feature>
<feature type="domain" description="EngC GTPase" evidence="5">
    <location>
        <begin position="133"/>
        <end position="283"/>
    </location>
</feature>
<gene>
    <name evidence="4 7" type="primary">rsgA</name>
    <name evidence="7" type="ORF">CKF54_02285</name>
</gene>
<feature type="binding site" evidence="4">
    <location>
        <position position="322"/>
    </location>
    <ligand>
        <name>Zn(2+)</name>
        <dbReference type="ChEBI" id="CHEBI:29105"/>
    </ligand>
</feature>
<keyword evidence="3 4" id="KW-0342">GTP-binding</keyword>
<comment type="cofactor">
    <cofactor evidence="4">
        <name>Zn(2+)</name>
        <dbReference type="ChEBI" id="CHEBI:29105"/>
    </cofactor>
    <text evidence="4">Binds 1 zinc ion per subunit.</text>
</comment>
<feature type="binding site" evidence="4">
    <location>
        <begin position="172"/>
        <end position="175"/>
    </location>
    <ligand>
        <name>GTP</name>
        <dbReference type="ChEBI" id="CHEBI:37565"/>
    </ligand>
</feature>
<evidence type="ECO:0000256" key="2">
    <source>
        <dbReference type="ARBA" id="ARBA00022741"/>
    </source>
</evidence>
<comment type="subunit">
    <text evidence="4">Monomer. Associates with 30S ribosomal subunit, binds 16S rRNA.</text>
</comment>
<dbReference type="GO" id="GO:0042274">
    <property type="term" value="P:ribosomal small subunit biogenesis"/>
    <property type="evidence" value="ECO:0007669"/>
    <property type="project" value="UniProtKB-UniRule"/>
</dbReference>
<dbReference type="HAMAP" id="MF_01820">
    <property type="entry name" value="GTPase_RsgA"/>
    <property type="match status" value="1"/>
</dbReference>
<dbReference type="EC" id="3.6.1.-" evidence="4"/>
<proteinExistence type="inferred from homology"/>
<dbReference type="AlphaFoldDB" id="A0A3A1YBY1"/>
<evidence type="ECO:0000313" key="7">
    <source>
        <dbReference type="EMBL" id="RIY33724.1"/>
    </source>
</evidence>
<protein>
    <recommendedName>
        <fullName evidence="4">Small ribosomal subunit biogenesis GTPase RsgA</fullName>
        <ecNumber evidence="4">3.6.1.-</ecNumber>
    </recommendedName>
</protein>
<dbReference type="InterPro" id="IPR010914">
    <property type="entry name" value="RsgA_GTPase_dom"/>
</dbReference>
<comment type="function">
    <text evidence="4">One of several proteins that assist in the late maturation steps of the functional core of the 30S ribosomal subunit. Helps release RbfA from mature subunits. May play a role in the assembly of ribosomal proteins into the subunit. Circularly permuted GTPase that catalyzes slow GTP hydrolysis, GTPase activity is stimulated by the 30S ribosomal subunit.</text>
</comment>
<accession>A0A3A1YBY1</accession>
<dbReference type="InterPro" id="IPR027417">
    <property type="entry name" value="P-loop_NTPase"/>
</dbReference>
<keyword evidence="4" id="KW-0862">Zinc</keyword>
<evidence type="ECO:0000256" key="3">
    <source>
        <dbReference type="ARBA" id="ARBA00023134"/>
    </source>
</evidence>
<keyword evidence="4" id="KW-0963">Cytoplasm</keyword>
<dbReference type="GO" id="GO:0003924">
    <property type="term" value="F:GTPase activity"/>
    <property type="evidence" value="ECO:0007669"/>
    <property type="project" value="UniProtKB-UniRule"/>
</dbReference>
<evidence type="ECO:0000259" key="5">
    <source>
        <dbReference type="PROSITE" id="PS50936"/>
    </source>
</evidence>
<evidence type="ECO:0000256" key="1">
    <source>
        <dbReference type="ARBA" id="ARBA00022730"/>
    </source>
</evidence>
<dbReference type="NCBIfam" id="TIGR00157">
    <property type="entry name" value="ribosome small subunit-dependent GTPase A"/>
    <property type="match status" value="1"/>
</dbReference>
<dbReference type="GO" id="GO:0005525">
    <property type="term" value="F:GTP binding"/>
    <property type="evidence" value="ECO:0007669"/>
    <property type="project" value="UniProtKB-UniRule"/>
</dbReference>
<comment type="similarity">
    <text evidence="4">Belongs to the TRAFAC class YlqF/YawG GTPase family. RsgA subfamily.</text>
</comment>
<keyword evidence="4" id="KW-0479">Metal-binding</keyword>
<keyword evidence="2 4" id="KW-0547">Nucleotide-binding</keyword>
<comment type="subcellular location">
    <subcellularLocation>
        <location evidence="4">Cytoplasm</location>
    </subcellularLocation>
</comment>
<feature type="binding site" evidence="4">
    <location>
        <position position="316"/>
    </location>
    <ligand>
        <name>Zn(2+)</name>
        <dbReference type="ChEBI" id="CHEBI:29105"/>
    </ligand>
</feature>
<dbReference type="Proteomes" id="UP000265691">
    <property type="component" value="Unassembled WGS sequence"/>
</dbReference>
<dbReference type="GO" id="GO:0019843">
    <property type="term" value="F:rRNA binding"/>
    <property type="evidence" value="ECO:0007669"/>
    <property type="project" value="UniProtKB-KW"/>
</dbReference>
<keyword evidence="1 4" id="KW-0699">rRNA-binding</keyword>